<dbReference type="Proteomes" id="UP000253562">
    <property type="component" value="Unassembled WGS sequence"/>
</dbReference>
<accession>A0A368KMB0</accession>
<evidence type="ECO:0000313" key="2">
    <source>
        <dbReference type="Proteomes" id="UP000253562"/>
    </source>
</evidence>
<organism evidence="1 2">
    <name type="scientific">Bremerella cremea</name>
    <dbReference type="NCBI Taxonomy" id="1031537"/>
    <lineage>
        <taxon>Bacteria</taxon>
        <taxon>Pseudomonadati</taxon>
        <taxon>Planctomycetota</taxon>
        <taxon>Planctomycetia</taxon>
        <taxon>Pirellulales</taxon>
        <taxon>Pirellulaceae</taxon>
        <taxon>Bremerella</taxon>
    </lineage>
</organism>
<dbReference type="EMBL" id="QPEX01000043">
    <property type="protein sequence ID" value="RCS42267.1"/>
    <property type="molecule type" value="Genomic_DNA"/>
</dbReference>
<name>A0A368KMB0_9BACT</name>
<protein>
    <submittedName>
        <fullName evidence="1">Uncharacterized protein</fullName>
    </submittedName>
</protein>
<comment type="caution">
    <text evidence="1">The sequence shown here is derived from an EMBL/GenBank/DDBJ whole genome shotgun (WGS) entry which is preliminary data.</text>
</comment>
<sequence length="231" mass="26020">MGYRSLQHSNQSHLGTIDTAEKALRARYVLVDEALFGPQQYPAFGMVWLESLDAIQTGLRSGDLRLAAILAQPVAFFVGLISASQCELIQRAFPLMQARLREVFRQMLQFKPTDDRQLEAIAECLFDFIVQLLAFPPTQTLASELLDELAAERSCLHSICIRGMVGLRFLLVKSVLRGLNHQQGTGMNTKLVSQISELMQKDFYVDYFLERETDDDTFLMGALIACIDQLP</sequence>
<proteinExistence type="predicted"/>
<reference evidence="1 2" key="1">
    <citation type="submission" date="2018-07" db="EMBL/GenBank/DDBJ databases">
        <title>Comparative genomes isolates from brazilian mangrove.</title>
        <authorList>
            <person name="De Araujo J.E."/>
            <person name="Taketani R.G."/>
            <person name="Silva M.C.P."/>
            <person name="Lourenco M.V."/>
            <person name="Oliveira V.M."/>
            <person name="Andreote F.D."/>
        </authorList>
    </citation>
    <scope>NUCLEOTIDE SEQUENCE [LARGE SCALE GENOMIC DNA]</scope>
    <source>
        <strain evidence="1 2">HEX PRIS-MGV</strain>
    </source>
</reference>
<evidence type="ECO:0000313" key="1">
    <source>
        <dbReference type="EMBL" id="RCS42267.1"/>
    </source>
</evidence>
<dbReference type="AlphaFoldDB" id="A0A368KMB0"/>
<gene>
    <name evidence="1" type="ORF">DTL42_19545</name>
</gene>
<dbReference type="RefSeq" id="WP_114371171.1">
    <property type="nucleotide sequence ID" value="NZ_QPEX01000043.1"/>
</dbReference>